<reference evidence="1" key="1">
    <citation type="journal article" date="2012" name="PLoS ONE">
        <title>Gene sets for utilization of primary and secondary nutrition supplies in the distal gut of endangered iberian lynx.</title>
        <authorList>
            <person name="Alcaide M."/>
            <person name="Messina E."/>
            <person name="Richter M."/>
            <person name="Bargiela R."/>
            <person name="Peplies J."/>
            <person name="Huws S.A."/>
            <person name="Newbold C.J."/>
            <person name="Golyshin P.N."/>
            <person name="Simon M.A."/>
            <person name="Lopez G."/>
            <person name="Yakimov M.M."/>
            <person name="Ferrer M."/>
        </authorList>
    </citation>
    <scope>NUCLEOTIDE SEQUENCE</scope>
</reference>
<name>J9GB28_9ZZZZ</name>
<proteinExistence type="predicted"/>
<evidence type="ECO:0000313" key="1">
    <source>
        <dbReference type="EMBL" id="EJW96614.1"/>
    </source>
</evidence>
<sequence>LPYGSSSVPVSRRGGGTEKNDCAAYAEQGFRILVLAHSESENQGTERPEGLKPMALFMLTDVIRQEAPETLQFF</sequence>
<organism evidence="1">
    <name type="scientific">gut metagenome</name>
    <dbReference type="NCBI Taxonomy" id="749906"/>
    <lineage>
        <taxon>unclassified sequences</taxon>
        <taxon>metagenomes</taxon>
        <taxon>organismal metagenomes</taxon>
    </lineage>
</organism>
<protein>
    <submittedName>
        <fullName evidence="1">Uncharacterized protein</fullName>
    </submittedName>
</protein>
<dbReference type="AlphaFoldDB" id="J9GB28"/>
<comment type="caution">
    <text evidence="1">The sequence shown here is derived from an EMBL/GenBank/DDBJ whole genome shotgun (WGS) entry which is preliminary data.</text>
</comment>
<accession>J9GB28</accession>
<gene>
    <name evidence="1" type="ORF">EVA_15280</name>
</gene>
<dbReference type="EMBL" id="AMCI01005188">
    <property type="protein sequence ID" value="EJW96614.1"/>
    <property type="molecule type" value="Genomic_DNA"/>
</dbReference>
<feature type="non-terminal residue" evidence="1">
    <location>
        <position position="1"/>
    </location>
</feature>